<comment type="subcellular location">
    <subcellularLocation>
        <location evidence="4">Cytoplasm</location>
    </subcellularLocation>
</comment>
<comment type="function">
    <text evidence="4">Involved in urease metallocenter assembly. Binds nickel. Probably functions as a nickel donor during metallocenter assembly.</text>
</comment>
<dbReference type="SUPFAM" id="SSF69737">
    <property type="entry name" value="Urease metallochaperone UreE, C-terminal domain"/>
    <property type="match status" value="1"/>
</dbReference>
<evidence type="ECO:0000259" key="5">
    <source>
        <dbReference type="SMART" id="SM00988"/>
    </source>
</evidence>
<dbReference type="Gene3D" id="2.60.260.20">
    <property type="entry name" value="Urease metallochaperone UreE, N-terminal domain"/>
    <property type="match status" value="1"/>
</dbReference>
<comment type="similarity">
    <text evidence="4">Belongs to the UreE family.</text>
</comment>
<organism evidence="6 7">
    <name type="scientific">Dongia soli</name>
    <dbReference type="NCBI Taxonomy" id="600628"/>
    <lineage>
        <taxon>Bacteria</taxon>
        <taxon>Pseudomonadati</taxon>
        <taxon>Pseudomonadota</taxon>
        <taxon>Alphaproteobacteria</taxon>
        <taxon>Rhodospirillales</taxon>
        <taxon>Dongiaceae</taxon>
        <taxon>Dongia</taxon>
    </lineage>
</organism>
<dbReference type="NCBIfam" id="NF009752">
    <property type="entry name" value="PRK13261.1-2"/>
    <property type="match status" value="1"/>
</dbReference>
<dbReference type="Proteomes" id="UP001279642">
    <property type="component" value="Unassembled WGS sequence"/>
</dbReference>
<keyword evidence="3 4" id="KW-0143">Chaperone</keyword>
<dbReference type="EMBL" id="JAXCLW010000003">
    <property type="protein sequence ID" value="MDY0883747.1"/>
    <property type="molecule type" value="Genomic_DNA"/>
</dbReference>
<dbReference type="Gene3D" id="3.30.70.790">
    <property type="entry name" value="UreE, C-terminal domain"/>
    <property type="match status" value="1"/>
</dbReference>
<evidence type="ECO:0000256" key="2">
    <source>
        <dbReference type="ARBA" id="ARBA00022596"/>
    </source>
</evidence>
<dbReference type="RefSeq" id="WP_379990772.1">
    <property type="nucleotide sequence ID" value="NZ_JBHSMB010000009.1"/>
</dbReference>
<evidence type="ECO:0000313" key="7">
    <source>
        <dbReference type="Proteomes" id="UP001279642"/>
    </source>
</evidence>
<name>A0ABU5ECX2_9PROT</name>
<dbReference type="SUPFAM" id="SSF69287">
    <property type="entry name" value="Urease metallochaperone UreE, N-terminal domain"/>
    <property type="match status" value="1"/>
</dbReference>
<keyword evidence="2 4" id="KW-0533">Nickel</keyword>
<dbReference type="HAMAP" id="MF_00822">
    <property type="entry name" value="UreE"/>
    <property type="match status" value="1"/>
</dbReference>
<feature type="domain" description="UreE urease accessory N-terminal" evidence="5">
    <location>
        <begin position="27"/>
        <end position="89"/>
    </location>
</feature>
<dbReference type="CDD" id="cd00571">
    <property type="entry name" value="UreE"/>
    <property type="match status" value="1"/>
</dbReference>
<protein>
    <recommendedName>
        <fullName evidence="4">Urease accessory protein UreE</fullName>
    </recommendedName>
</protein>
<evidence type="ECO:0000313" key="6">
    <source>
        <dbReference type="EMBL" id="MDY0883747.1"/>
    </source>
</evidence>
<gene>
    <name evidence="4 6" type="primary">ureE</name>
    <name evidence="6" type="ORF">SMD27_12915</name>
</gene>
<dbReference type="InterPro" id="IPR012406">
    <property type="entry name" value="UreE"/>
</dbReference>
<evidence type="ECO:0000256" key="4">
    <source>
        <dbReference type="HAMAP-Rule" id="MF_00822"/>
    </source>
</evidence>
<sequence length="161" mass="17977">MAEKPVSTNAEPLRLDTILGLLSEPAMADHIHDVGHHGVVEYIDLGGDDIRRHRLRVTTDQGTDCAISLPRNQHLQNGAVLLAEKNRAIVVRMLAREWLRVEPKDAAAALELGYFAGNMHWPVRFESGLLLVELQGPQRRYLDRLDFMVTAGQIRILEAAA</sequence>
<keyword evidence="1 4" id="KW-0963">Cytoplasm</keyword>
<accession>A0ABU5ECX2</accession>
<dbReference type="Pfam" id="PF02814">
    <property type="entry name" value="UreE_N"/>
    <property type="match status" value="1"/>
</dbReference>
<dbReference type="SMART" id="SM00988">
    <property type="entry name" value="UreE_N"/>
    <property type="match status" value="1"/>
</dbReference>
<evidence type="ECO:0000256" key="3">
    <source>
        <dbReference type="ARBA" id="ARBA00023186"/>
    </source>
</evidence>
<dbReference type="InterPro" id="IPR004029">
    <property type="entry name" value="UreE_N"/>
</dbReference>
<evidence type="ECO:0000256" key="1">
    <source>
        <dbReference type="ARBA" id="ARBA00022490"/>
    </source>
</evidence>
<keyword evidence="7" id="KW-1185">Reference proteome</keyword>
<dbReference type="InterPro" id="IPR036118">
    <property type="entry name" value="UreE_N_sf"/>
</dbReference>
<proteinExistence type="inferred from homology"/>
<comment type="caution">
    <text evidence="6">The sequence shown here is derived from an EMBL/GenBank/DDBJ whole genome shotgun (WGS) entry which is preliminary data.</text>
</comment>
<reference evidence="6 7" key="1">
    <citation type="journal article" date="2016" name="Antonie Van Leeuwenhoek">
        <title>Dongia soli sp. nov., isolated from soil from Dokdo, Korea.</title>
        <authorList>
            <person name="Kim D.U."/>
            <person name="Lee H."/>
            <person name="Kim H."/>
            <person name="Kim S.G."/>
            <person name="Ka J.O."/>
        </authorList>
    </citation>
    <scope>NUCLEOTIDE SEQUENCE [LARGE SCALE GENOMIC DNA]</scope>
    <source>
        <strain evidence="6 7">D78</strain>
    </source>
</reference>